<dbReference type="Proteomes" id="UP001162891">
    <property type="component" value="Chromosome"/>
</dbReference>
<dbReference type="PANTHER" id="PTHR22642:SF2">
    <property type="entry name" value="PROTEIN LONG AFTER FAR-RED 3"/>
    <property type="match status" value="1"/>
</dbReference>
<evidence type="ECO:0000259" key="1">
    <source>
        <dbReference type="Pfam" id="PF07969"/>
    </source>
</evidence>
<organism evidence="2 3">
    <name type="scientific">Anaeromyxobacter oryzae</name>
    <dbReference type="NCBI Taxonomy" id="2918170"/>
    <lineage>
        <taxon>Bacteria</taxon>
        <taxon>Pseudomonadati</taxon>
        <taxon>Myxococcota</taxon>
        <taxon>Myxococcia</taxon>
        <taxon>Myxococcales</taxon>
        <taxon>Cystobacterineae</taxon>
        <taxon>Anaeromyxobacteraceae</taxon>
        <taxon>Anaeromyxobacter</taxon>
    </lineage>
</organism>
<dbReference type="InterPro" id="IPR032466">
    <property type="entry name" value="Metal_Hydrolase"/>
</dbReference>
<dbReference type="SUPFAM" id="SSF51556">
    <property type="entry name" value="Metallo-dependent hydrolases"/>
    <property type="match status" value="1"/>
</dbReference>
<dbReference type="InterPro" id="IPR033932">
    <property type="entry name" value="YtcJ-like"/>
</dbReference>
<dbReference type="InterPro" id="IPR013108">
    <property type="entry name" value="Amidohydro_3"/>
</dbReference>
<name>A0ABM7X4E3_9BACT</name>
<dbReference type="CDD" id="cd01300">
    <property type="entry name" value="YtcJ_like"/>
    <property type="match status" value="1"/>
</dbReference>
<protein>
    <submittedName>
        <fullName evidence="2">Amidohydrolase</fullName>
    </submittedName>
</protein>
<keyword evidence="3" id="KW-1185">Reference proteome</keyword>
<accession>A0ABM7X4E3</accession>
<evidence type="ECO:0000313" key="2">
    <source>
        <dbReference type="EMBL" id="BDG06660.1"/>
    </source>
</evidence>
<dbReference type="PANTHER" id="PTHR22642">
    <property type="entry name" value="IMIDAZOLONEPROPIONASE"/>
    <property type="match status" value="1"/>
</dbReference>
<sequence>MRPSDLLVAGTIHTLDPARPLAGAALLRDGRIACLGSEAECAARATPGAPRLALGAGCAIPGLVDAHGHVFWLGRAALEVSCAGAASAEACAALAAERARSTPAGRWIRGRGWDQNRWPGAAFPDAELLSRAVPGHPVFLTRVDGHMAWVNGAALEAAGIGAGTADPPGGRIARDAAGRPTGLLVDTAMDLVLRTLPRPAPAEREEALLAGLRALASLGLTGVHDAGCEPDVLDAYRRLAAADRLPLRVYAMIDGTVPLPELERALAAWRETPEVGLLEVRAVKLYADGALGSRGAALLDDYADDPGNRGLLLEPLEALRAKLVAVVRAGFQPAIHAIGDRANREVLHALREAGEAARALRPRIEHLQILQASDLPVLAATGAIASMQPVHATSDGPWVAARLGAGTSRLAGAYAWRSVSRAGAVLAFGSDFPVEAPDPRAGLHAAETRRTADGTLFQPEEAVSRLEALRAFTAGAAYAAFAEGRRGTLREGLDADLTLFGEDVLAVPPEALPHLTVTHTIVGGRIAFERGVARR</sequence>
<dbReference type="EMBL" id="AP025591">
    <property type="protein sequence ID" value="BDG06660.1"/>
    <property type="molecule type" value="Genomic_DNA"/>
</dbReference>
<gene>
    <name evidence="2" type="ORF">AMOR_56560</name>
</gene>
<evidence type="ECO:0000313" key="3">
    <source>
        <dbReference type="Proteomes" id="UP001162891"/>
    </source>
</evidence>
<feature type="domain" description="Amidohydrolase 3" evidence="1">
    <location>
        <begin position="59"/>
        <end position="527"/>
    </location>
</feature>
<dbReference type="SUPFAM" id="SSF51338">
    <property type="entry name" value="Composite domain of metallo-dependent hydrolases"/>
    <property type="match status" value="1"/>
</dbReference>
<dbReference type="Gene3D" id="3.10.310.70">
    <property type="match status" value="1"/>
</dbReference>
<dbReference type="Pfam" id="PF07969">
    <property type="entry name" value="Amidohydro_3"/>
    <property type="match status" value="1"/>
</dbReference>
<reference evidence="3" key="1">
    <citation type="journal article" date="2022" name="Int. J. Syst. Evol. Microbiol.">
        <title>Anaeromyxobacter oryzae sp. nov., Anaeromyxobacter diazotrophicus sp. nov. and Anaeromyxobacter paludicola sp. nov., isolated from paddy soils.</title>
        <authorList>
            <person name="Itoh H."/>
            <person name="Xu Z."/>
            <person name="Mise K."/>
            <person name="Masuda Y."/>
            <person name="Ushijima N."/>
            <person name="Hayakawa C."/>
            <person name="Shiratori Y."/>
            <person name="Senoo K."/>
        </authorList>
    </citation>
    <scope>NUCLEOTIDE SEQUENCE [LARGE SCALE GENOMIC DNA]</scope>
    <source>
        <strain evidence="3">Red232</strain>
    </source>
</reference>
<dbReference type="InterPro" id="IPR011059">
    <property type="entry name" value="Metal-dep_hydrolase_composite"/>
</dbReference>
<dbReference type="RefSeq" id="WP_248357141.1">
    <property type="nucleotide sequence ID" value="NZ_AP025591.1"/>
</dbReference>
<dbReference type="Gene3D" id="3.20.20.140">
    <property type="entry name" value="Metal-dependent hydrolases"/>
    <property type="match status" value="1"/>
</dbReference>
<proteinExistence type="predicted"/>
<dbReference type="Gene3D" id="2.30.40.10">
    <property type="entry name" value="Urease, subunit C, domain 1"/>
    <property type="match status" value="1"/>
</dbReference>